<sequence length="146" mass="16816">IYNGYRLGLFYKISDIFNDTDFPLLSDNNDININLCPSSSNHNDYDTISLNSASTLCELEEAIDKKYKEKNRYYKLTDLKSQHTTIGLPYILFQFFPAIDNKKHLIPEDLYADTIDSNFIEDITDELQATLKAILSNTDISNIIEM</sequence>
<gene>
    <name evidence="1" type="ORF">GMARGA_LOCUS17872</name>
</gene>
<keyword evidence="2" id="KW-1185">Reference proteome</keyword>
<dbReference type="Proteomes" id="UP000789901">
    <property type="component" value="Unassembled WGS sequence"/>
</dbReference>
<evidence type="ECO:0000313" key="1">
    <source>
        <dbReference type="EMBL" id="CAG8764551.1"/>
    </source>
</evidence>
<dbReference type="EMBL" id="CAJVQB010013797">
    <property type="protein sequence ID" value="CAG8764551.1"/>
    <property type="molecule type" value="Genomic_DNA"/>
</dbReference>
<organism evidence="1 2">
    <name type="scientific">Gigaspora margarita</name>
    <dbReference type="NCBI Taxonomy" id="4874"/>
    <lineage>
        <taxon>Eukaryota</taxon>
        <taxon>Fungi</taxon>
        <taxon>Fungi incertae sedis</taxon>
        <taxon>Mucoromycota</taxon>
        <taxon>Glomeromycotina</taxon>
        <taxon>Glomeromycetes</taxon>
        <taxon>Diversisporales</taxon>
        <taxon>Gigasporaceae</taxon>
        <taxon>Gigaspora</taxon>
    </lineage>
</organism>
<name>A0ABN7VER6_GIGMA</name>
<reference evidence="1 2" key="1">
    <citation type="submission" date="2021-06" db="EMBL/GenBank/DDBJ databases">
        <authorList>
            <person name="Kallberg Y."/>
            <person name="Tangrot J."/>
            <person name="Rosling A."/>
        </authorList>
    </citation>
    <scope>NUCLEOTIDE SEQUENCE [LARGE SCALE GENOMIC DNA]</scope>
    <source>
        <strain evidence="1 2">120-4 pot B 10/14</strain>
    </source>
</reference>
<evidence type="ECO:0000313" key="2">
    <source>
        <dbReference type="Proteomes" id="UP000789901"/>
    </source>
</evidence>
<protein>
    <submittedName>
        <fullName evidence="1">4980_t:CDS:1</fullName>
    </submittedName>
</protein>
<feature type="non-terminal residue" evidence="1">
    <location>
        <position position="1"/>
    </location>
</feature>
<proteinExistence type="predicted"/>
<comment type="caution">
    <text evidence="1">The sequence shown here is derived from an EMBL/GenBank/DDBJ whole genome shotgun (WGS) entry which is preliminary data.</text>
</comment>
<accession>A0ABN7VER6</accession>